<accession>A0ABR7QCD4</accession>
<reference evidence="4 5" key="1">
    <citation type="submission" date="2020-07" db="EMBL/GenBank/DDBJ databases">
        <title>Description of Kordia aestuariivivens sp. nov., isolated from a tidal flat.</title>
        <authorList>
            <person name="Park S."/>
            <person name="Yoon J.-H."/>
        </authorList>
    </citation>
    <scope>NUCLEOTIDE SEQUENCE [LARGE SCALE GENOMIC DNA]</scope>
    <source>
        <strain evidence="4 5">YSTF-M3</strain>
    </source>
</reference>
<dbReference type="Pfam" id="PF18962">
    <property type="entry name" value="Por_Secre_tail"/>
    <property type="match status" value="1"/>
</dbReference>
<keyword evidence="5" id="KW-1185">Reference proteome</keyword>
<evidence type="ECO:0000313" key="5">
    <source>
        <dbReference type="Proteomes" id="UP000619238"/>
    </source>
</evidence>
<proteinExistence type="predicted"/>
<dbReference type="InterPro" id="IPR026444">
    <property type="entry name" value="Secre_tail"/>
</dbReference>
<dbReference type="InterPro" id="IPR022409">
    <property type="entry name" value="PKD/Chitinase_dom"/>
</dbReference>
<dbReference type="InterPro" id="IPR013783">
    <property type="entry name" value="Ig-like_fold"/>
</dbReference>
<dbReference type="Pfam" id="PF18911">
    <property type="entry name" value="PKD_4"/>
    <property type="match status" value="1"/>
</dbReference>
<dbReference type="Gene3D" id="2.60.40.10">
    <property type="entry name" value="Immunoglobulins"/>
    <property type="match status" value="1"/>
</dbReference>
<dbReference type="InterPro" id="IPR035986">
    <property type="entry name" value="PKD_dom_sf"/>
</dbReference>
<comment type="caution">
    <text evidence="4">The sequence shown here is derived from an EMBL/GenBank/DDBJ whole genome shotgun (WGS) entry which is preliminary data.</text>
</comment>
<keyword evidence="1 2" id="KW-0732">Signal</keyword>
<dbReference type="InterPro" id="IPR052025">
    <property type="entry name" value="Xyloglucanase_GH74"/>
</dbReference>
<dbReference type="PROSITE" id="PS50093">
    <property type="entry name" value="PKD"/>
    <property type="match status" value="1"/>
</dbReference>
<evidence type="ECO:0000256" key="1">
    <source>
        <dbReference type="ARBA" id="ARBA00022729"/>
    </source>
</evidence>
<sequence>MKKIQFLLLFLIATVVYSQSPTSNNSSQLYKDAPTWAKLMYSENPNVNTIDDLYATYFKTHSFEKSYHTQYYKRWRRAINPFLNGEGYYDHTKKLQLKAAISRLQTVQNNHQEMGNWSPIGPFESYKEGGTVLSGAQTNVYSISKCLAVPDVLYCGTESGEVYKTSNGGDTWTNASKTLVTTLAPQAVIANAGISAIAVHPVNPDIVYAGSGSEVFKTTDGGISWTTVFDSNIPLFGYIENPAEININLSNPEIILLAGKAGMHRTTNGGTSWTQVLANECFDIKAQPGNPNTLYTVRRNTATNTHQFLKSTNAGITWIVQTNGWYTSTDANRSVVGARIAVSDANASKVYAFLIGDSKAGDNGFIGVYRSDDAGVSWTNPMGYDGAPYTATHPNLLNSDTSVTGFNQGFYNCAIMGSNSSADEILVGGIGMWKSTDGGQTFTCIYNYGCGSYEPMHVDMQDFRAYGNEYWATTDGGIFKSNDLFDSQPEFKMNGVHGTDFWGFGSGWNQDLLVGGTFHNGVDVYAEGFPAGVFLDLGGGEPASGYVNPGSSRIYSTNIGSKIIPNTLSGAVLNASMGLAPTEEPWFAQSSEMEFHPSCYNHVYLGNSNQLYKSVDGGANYEAIYTAAANSTVLGIEISRRNTNTMFIVVRPNSGNAFLVKTTDSWATNTTITLPNVNTTLALISLDPENDQTIWLAFPRGDNGNKIFKSINGGVSWTNETSSELDGQNIQVMTTIGGTNGGVYLGTSMTVYYKNNTMPAWAIDNSNLPLTVGANDLRPFYRDGKIRLASYGKGIWESNLYEAPTRPVANIMVDKLTATCAGDIFFFDDYSMLNHTSATWAWTFENANIATSSMRNPQVSFNSAGTHLVTLTVTNAAGVSDSDSITIAIETLTNTELDEDFEVAFVPDGWSRESSGNLSWTYQNTVGGFGLSTNSMFVNNFTISQVGDYCDIIAPLNMTNTNAGDAVLTFDVAYALYSAAYADGLEVQISADCGATWTSVYNKVGSVLATAPNTTAQFVPTAAQWRQETVDLSAYIGNENVQVKFRNINAYGQALYIDNINLGSTLSIEEVTSDVLTFYPNPVESSGNVFVRSRNNTDIKLSLYNLQGKHIGTIFTQTNKAISIKQWNLSTGAYLYNIKSDNKIKKGKLIIYK</sequence>
<evidence type="ECO:0000259" key="3">
    <source>
        <dbReference type="PROSITE" id="PS50093"/>
    </source>
</evidence>
<dbReference type="SUPFAM" id="SSF110296">
    <property type="entry name" value="Oligoxyloglucan reducing end-specific cellobiohydrolase"/>
    <property type="match status" value="2"/>
</dbReference>
<protein>
    <submittedName>
        <fullName evidence="4">T9SS type A sorting domain-containing protein</fullName>
    </submittedName>
</protein>
<evidence type="ECO:0000313" key="4">
    <source>
        <dbReference type="EMBL" id="MBC8756237.1"/>
    </source>
</evidence>
<dbReference type="PANTHER" id="PTHR43739">
    <property type="entry name" value="XYLOGLUCANASE (EUROFUNG)"/>
    <property type="match status" value="1"/>
</dbReference>
<dbReference type="InterPro" id="IPR015943">
    <property type="entry name" value="WD40/YVTN_repeat-like_dom_sf"/>
</dbReference>
<dbReference type="NCBIfam" id="TIGR04183">
    <property type="entry name" value="Por_Secre_tail"/>
    <property type="match status" value="1"/>
</dbReference>
<feature type="signal peptide" evidence="2">
    <location>
        <begin position="1"/>
        <end position="18"/>
    </location>
</feature>
<feature type="chain" id="PRO_5045478999" evidence="2">
    <location>
        <begin position="19"/>
        <end position="1153"/>
    </location>
</feature>
<dbReference type="Gene3D" id="2.130.10.10">
    <property type="entry name" value="YVTN repeat-like/Quinoprotein amine dehydrogenase"/>
    <property type="match status" value="3"/>
</dbReference>
<organism evidence="4 5">
    <name type="scientific">Kordia aestuariivivens</name>
    <dbReference type="NCBI Taxonomy" id="2759037"/>
    <lineage>
        <taxon>Bacteria</taxon>
        <taxon>Pseudomonadati</taxon>
        <taxon>Bacteroidota</taxon>
        <taxon>Flavobacteriia</taxon>
        <taxon>Flavobacteriales</taxon>
        <taxon>Flavobacteriaceae</taxon>
        <taxon>Kordia</taxon>
    </lineage>
</organism>
<dbReference type="RefSeq" id="WP_187563279.1">
    <property type="nucleotide sequence ID" value="NZ_JACGWS010000010.1"/>
</dbReference>
<dbReference type="SMART" id="SM00089">
    <property type="entry name" value="PKD"/>
    <property type="match status" value="1"/>
</dbReference>
<gene>
    <name evidence="4" type="ORF">H2O64_16290</name>
</gene>
<evidence type="ECO:0000256" key="2">
    <source>
        <dbReference type="SAM" id="SignalP"/>
    </source>
</evidence>
<dbReference type="EMBL" id="JACGWS010000010">
    <property type="protein sequence ID" value="MBC8756237.1"/>
    <property type="molecule type" value="Genomic_DNA"/>
</dbReference>
<dbReference type="CDD" id="cd00146">
    <property type="entry name" value="PKD"/>
    <property type="match status" value="1"/>
</dbReference>
<dbReference type="InterPro" id="IPR000601">
    <property type="entry name" value="PKD_dom"/>
</dbReference>
<name>A0ABR7QCD4_9FLAO</name>
<dbReference type="Gene3D" id="2.60.120.260">
    <property type="entry name" value="Galactose-binding domain-like"/>
    <property type="match status" value="1"/>
</dbReference>
<dbReference type="Proteomes" id="UP000619238">
    <property type="component" value="Unassembled WGS sequence"/>
</dbReference>
<dbReference type="SUPFAM" id="SSF49299">
    <property type="entry name" value="PKD domain"/>
    <property type="match status" value="1"/>
</dbReference>
<dbReference type="InterPro" id="IPR013320">
    <property type="entry name" value="ConA-like_dom_sf"/>
</dbReference>
<dbReference type="SUPFAM" id="SSF49899">
    <property type="entry name" value="Concanavalin A-like lectins/glucanases"/>
    <property type="match status" value="1"/>
</dbReference>
<dbReference type="PANTHER" id="PTHR43739:SF5">
    <property type="entry name" value="EXO-ALPHA-SIALIDASE"/>
    <property type="match status" value="1"/>
</dbReference>
<feature type="domain" description="PKD" evidence="3">
    <location>
        <begin position="836"/>
        <end position="896"/>
    </location>
</feature>